<proteinExistence type="predicted"/>
<reference evidence="2" key="1">
    <citation type="journal article" date="2019" name="Int. J. Syst. Evol. Microbiol.">
        <title>The Global Catalogue of Microorganisms (GCM) 10K type strain sequencing project: providing services to taxonomists for standard genome sequencing and annotation.</title>
        <authorList>
            <consortium name="The Broad Institute Genomics Platform"/>
            <consortium name="The Broad Institute Genome Sequencing Center for Infectious Disease"/>
            <person name="Wu L."/>
            <person name="Ma J."/>
        </authorList>
    </citation>
    <scope>NUCLEOTIDE SEQUENCE [LARGE SCALE GENOMIC DNA]</scope>
    <source>
        <strain evidence="2">CGMCC 4.1641</strain>
    </source>
</reference>
<name>A0ABV8SB73_9BACL</name>
<comment type="caution">
    <text evidence="1">The sequence shown here is derived from an EMBL/GenBank/DDBJ whole genome shotgun (WGS) entry which is preliminary data.</text>
</comment>
<dbReference type="EMBL" id="JBHSED010000018">
    <property type="protein sequence ID" value="MFC4304092.1"/>
    <property type="molecule type" value="Genomic_DNA"/>
</dbReference>
<accession>A0ABV8SB73</accession>
<keyword evidence="2" id="KW-1185">Reference proteome</keyword>
<gene>
    <name evidence="1" type="ORF">ACFO1S_11695</name>
</gene>
<dbReference type="Proteomes" id="UP001595755">
    <property type="component" value="Unassembled WGS sequence"/>
</dbReference>
<evidence type="ECO:0008006" key="3">
    <source>
        <dbReference type="Google" id="ProtNLM"/>
    </source>
</evidence>
<dbReference type="RefSeq" id="WP_204604727.1">
    <property type="nucleotide sequence ID" value="NZ_JBHSED010000018.1"/>
</dbReference>
<evidence type="ECO:0000313" key="1">
    <source>
        <dbReference type="EMBL" id="MFC4304092.1"/>
    </source>
</evidence>
<organism evidence="1 2">
    <name type="scientific">Cohnella boryungensis</name>
    <dbReference type="NCBI Taxonomy" id="768479"/>
    <lineage>
        <taxon>Bacteria</taxon>
        <taxon>Bacillati</taxon>
        <taxon>Bacillota</taxon>
        <taxon>Bacilli</taxon>
        <taxon>Bacillales</taxon>
        <taxon>Paenibacillaceae</taxon>
        <taxon>Cohnella</taxon>
    </lineage>
</organism>
<protein>
    <recommendedName>
        <fullName evidence="3">YozE SAM-like domain-containing protein</fullName>
    </recommendedName>
</protein>
<sequence length="65" mass="7618">MSQPVHEVIIDLLISYSTKEERPSATEILSVENALPYVEDHLEKSVYDSYVDWVNRCKQRHDGHF</sequence>
<evidence type="ECO:0000313" key="2">
    <source>
        <dbReference type="Proteomes" id="UP001595755"/>
    </source>
</evidence>